<accession>A0A916J2G8</accession>
<keyword evidence="3" id="KW-1185">Reference proteome</keyword>
<dbReference type="RefSeq" id="WP_220634793.1">
    <property type="nucleotide sequence ID" value="NZ_CAJQUM010000001.1"/>
</dbReference>
<gene>
    <name evidence="2" type="ORF">GTOL_10632</name>
</gene>
<organism evidence="2 3">
    <name type="scientific">Georgfuchsia toluolica</name>
    <dbReference type="NCBI Taxonomy" id="424218"/>
    <lineage>
        <taxon>Bacteria</taxon>
        <taxon>Pseudomonadati</taxon>
        <taxon>Pseudomonadota</taxon>
        <taxon>Betaproteobacteria</taxon>
        <taxon>Nitrosomonadales</taxon>
        <taxon>Sterolibacteriaceae</taxon>
        <taxon>Georgfuchsia</taxon>
    </lineage>
</organism>
<evidence type="ECO:0000313" key="2">
    <source>
        <dbReference type="EMBL" id="CAG4882750.1"/>
    </source>
</evidence>
<comment type="caution">
    <text evidence="2">The sequence shown here is derived from an EMBL/GenBank/DDBJ whole genome shotgun (WGS) entry which is preliminary data.</text>
</comment>
<dbReference type="AlphaFoldDB" id="A0A916J2G8"/>
<reference evidence="2" key="1">
    <citation type="submission" date="2021-04" db="EMBL/GenBank/DDBJ databases">
        <authorList>
            <person name="Hornung B."/>
        </authorList>
    </citation>
    <scope>NUCLEOTIDE SEQUENCE</scope>
    <source>
        <strain evidence="2">G5G6</strain>
    </source>
</reference>
<keyword evidence="1" id="KW-0472">Membrane</keyword>
<dbReference type="EMBL" id="CAJQUM010000001">
    <property type="protein sequence ID" value="CAG4882750.1"/>
    <property type="molecule type" value="Genomic_DNA"/>
</dbReference>
<proteinExistence type="predicted"/>
<name>A0A916J2G8_9PROT</name>
<feature type="transmembrane region" description="Helical" evidence="1">
    <location>
        <begin position="6"/>
        <end position="24"/>
    </location>
</feature>
<protein>
    <submittedName>
        <fullName evidence="2">Uncharacterized protein</fullName>
    </submittedName>
</protein>
<sequence length="135" mass="14418">MANVLIMFGFSWMVVAAIIGLLLAKRHEAVVPQLEKIAATGNLAEYHRVYEIYKHHKIVHVHSFLFSVVAVCVGLAMARMGFPESAINGLAIALMVAPTVWTIGALLTSIPVMAIGDFALLGSIVMAAAGMLKGM</sequence>
<keyword evidence="1" id="KW-1133">Transmembrane helix</keyword>
<keyword evidence="1" id="KW-0812">Transmembrane</keyword>
<dbReference type="Proteomes" id="UP000742786">
    <property type="component" value="Unassembled WGS sequence"/>
</dbReference>
<evidence type="ECO:0000256" key="1">
    <source>
        <dbReference type="SAM" id="Phobius"/>
    </source>
</evidence>
<feature type="transmembrane region" description="Helical" evidence="1">
    <location>
        <begin position="58"/>
        <end position="80"/>
    </location>
</feature>
<evidence type="ECO:0000313" key="3">
    <source>
        <dbReference type="Proteomes" id="UP000742786"/>
    </source>
</evidence>